<dbReference type="Pfam" id="PF08506">
    <property type="entry name" value="Cse1"/>
    <property type="match status" value="1"/>
</dbReference>
<dbReference type="Gene3D" id="1.25.10.10">
    <property type="entry name" value="Leucine-rich Repeat Variant"/>
    <property type="match status" value="1"/>
</dbReference>
<evidence type="ECO:0000313" key="9">
    <source>
        <dbReference type="EMBL" id="KAG7194699.1"/>
    </source>
</evidence>
<comment type="similarity">
    <text evidence="3">Belongs to the XPO2/CSE1 family.</text>
</comment>
<dbReference type="PANTHER" id="PTHR10997">
    <property type="entry name" value="IMPORTIN-7, 8, 11"/>
    <property type="match status" value="1"/>
</dbReference>
<evidence type="ECO:0000256" key="4">
    <source>
        <dbReference type="ARBA" id="ARBA00022448"/>
    </source>
</evidence>
<dbReference type="Pfam" id="PF03378">
    <property type="entry name" value="CAS_CSE1"/>
    <property type="match status" value="1"/>
</dbReference>
<keyword evidence="9" id="KW-0675">Receptor</keyword>
<dbReference type="GeneID" id="66117750"/>
<dbReference type="GO" id="GO:0006606">
    <property type="term" value="P:protein import into nucleus"/>
    <property type="evidence" value="ECO:0007669"/>
    <property type="project" value="TreeGrafter"/>
</dbReference>
<feature type="domain" description="Importin N-terminal" evidence="8">
    <location>
        <begin position="25"/>
        <end position="98"/>
    </location>
</feature>
<evidence type="ECO:0000256" key="2">
    <source>
        <dbReference type="ARBA" id="ARBA00004496"/>
    </source>
</evidence>
<dbReference type="GO" id="GO:0005829">
    <property type="term" value="C:cytosol"/>
    <property type="evidence" value="ECO:0007669"/>
    <property type="project" value="TreeGrafter"/>
</dbReference>
<evidence type="ECO:0000256" key="3">
    <source>
        <dbReference type="ARBA" id="ARBA00008669"/>
    </source>
</evidence>
<dbReference type="EMBL" id="JAHMUF010000006">
    <property type="protein sequence ID" value="KAG7194699.1"/>
    <property type="molecule type" value="Genomic_DNA"/>
</dbReference>
<dbReference type="PANTHER" id="PTHR10997:SF8">
    <property type="entry name" value="EXPORTIN-2"/>
    <property type="match status" value="1"/>
</dbReference>
<keyword evidence="10" id="KW-1185">Reference proteome</keyword>
<reference evidence="9" key="1">
    <citation type="submission" date="2021-03" db="EMBL/GenBank/DDBJ databases">
        <authorList>
            <person name="Palmer J.M."/>
        </authorList>
    </citation>
    <scope>NUCLEOTIDE SEQUENCE</scope>
    <source>
        <strain evidence="9">ARV_011</strain>
    </source>
</reference>
<organism evidence="9 10">
    <name type="scientific">Scheffersomyces spartinae</name>
    <dbReference type="NCBI Taxonomy" id="45513"/>
    <lineage>
        <taxon>Eukaryota</taxon>
        <taxon>Fungi</taxon>
        <taxon>Dikarya</taxon>
        <taxon>Ascomycota</taxon>
        <taxon>Saccharomycotina</taxon>
        <taxon>Pichiomycetes</taxon>
        <taxon>Debaryomycetaceae</taxon>
        <taxon>Scheffersomyces</taxon>
    </lineage>
</organism>
<evidence type="ECO:0000313" key="10">
    <source>
        <dbReference type="Proteomes" id="UP000790833"/>
    </source>
</evidence>
<keyword evidence="7" id="KW-0539">Nucleus</keyword>
<dbReference type="GO" id="GO:0005049">
    <property type="term" value="F:nuclear export signal receptor activity"/>
    <property type="evidence" value="ECO:0007669"/>
    <property type="project" value="TreeGrafter"/>
</dbReference>
<dbReference type="InterPro" id="IPR011989">
    <property type="entry name" value="ARM-like"/>
</dbReference>
<dbReference type="GO" id="GO:0006611">
    <property type="term" value="P:protein export from nucleus"/>
    <property type="evidence" value="ECO:0007669"/>
    <property type="project" value="TreeGrafter"/>
</dbReference>
<dbReference type="InterPro" id="IPR005043">
    <property type="entry name" value="XPO2_C"/>
</dbReference>
<gene>
    <name evidence="9" type="primary">CSE1</name>
    <name evidence="9" type="ORF">KQ657_004376</name>
</gene>
<evidence type="ECO:0000256" key="7">
    <source>
        <dbReference type="ARBA" id="ARBA00023242"/>
    </source>
</evidence>
<dbReference type="Proteomes" id="UP000790833">
    <property type="component" value="Unassembled WGS sequence"/>
</dbReference>
<protein>
    <submittedName>
        <fullName evidence="9">Importin-alpha export receptor</fullName>
    </submittedName>
</protein>
<keyword evidence="4" id="KW-0813">Transport</keyword>
<dbReference type="GO" id="GO:0005635">
    <property type="term" value="C:nuclear envelope"/>
    <property type="evidence" value="ECO:0007669"/>
    <property type="project" value="TreeGrafter"/>
</dbReference>
<dbReference type="InterPro" id="IPR013713">
    <property type="entry name" value="XPO2_central"/>
</dbReference>
<dbReference type="Pfam" id="PF03810">
    <property type="entry name" value="IBN_N"/>
    <property type="match status" value="1"/>
</dbReference>
<evidence type="ECO:0000259" key="8">
    <source>
        <dbReference type="PROSITE" id="PS50166"/>
    </source>
</evidence>
<evidence type="ECO:0000256" key="5">
    <source>
        <dbReference type="ARBA" id="ARBA00022490"/>
    </source>
</evidence>
<dbReference type="SUPFAM" id="SSF48371">
    <property type="entry name" value="ARM repeat"/>
    <property type="match status" value="1"/>
</dbReference>
<dbReference type="InterPro" id="IPR016024">
    <property type="entry name" value="ARM-type_fold"/>
</dbReference>
<evidence type="ECO:0000256" key="6">
    <source>
        <dbReference type="ARBA" id="ARBA00022927"/>
    </source>
</evidence>
<dbReference type="AlphaFoldDB" id="A0A9P8AJB8"/>
<comment type="subcellular location">
    <subcellularLocation>
        <location evidence="2">Cytoplasm</location>
    </subcellularLocation>
    <subcellularLocation>
        <location evidence="1">Nucleus</location>
    </subcellularLocation>
</comment>
<proteinExistence type="inferred from homology"/>
<sequence length="970" mass="110073">MTDISLEAIPKYLEQTLVREHAKQAEGLLRSIETQPGFPTNLLHVIALTSINDSIRLAGALFFKNLIKRKWMDEDGNYLLSQDDICQIKLEILDVMIKLPHLLQVQIGEAISLIAESDFPHNWPNLIDALVAKLSVDDFVTNKGLLMVAHSIFKKWRPLFRSDELFLEIKLVLEIFAQPFLTILVKTDELIQLNAANPASLLIYLENFLLLVQIYYDLNCQDIPEFFEDNMQTGMNIMMKYLSFKSPNITIPNEDSEVDVIIKIKTAIIELVSLYLTRYADVFEPMIGEFITTIWDLINTFVTKQQKFDLLVVKALGFLALVAKMPKFQPLFSEKSRIEEIINRIILPNIYFRESDEEHFEDEPIVFVRMDLEGSELDSRRKSATDFLRELREVDSKLLSEIVLDGVNKFLTSSDWRDKDMAIYLYTALAAKGSVTNVGVTSTNVLADVVDFFGKHIYNDLVADSHPVLKTDAIRYILTFRNQLTKDQLVETLPLLIKNLLDSNVVVYTYAAITIERLLAMTNFGGDHSPVFTKSDLPFATELVAKLFNIILQDQTPEKMAENEFIMKCVMRVLSTAEDTVINRPTIISQLLEILKLISKNPSNPRFSHYAFESLALLIKYAPPQERENYISLILPQLLEILSQDVQEFVPYSFQILAYLLETYPKNQPMPDSYKQLVKPLMSPTVWEFRGNIPGVTRLLIAILNQDSLVFTSDIEGSLVPLFGVFQKLASSKVNDIYGFELLETILLTIPPETLSNYLQTVAIILLTRLSRSRTDKFVKKLTLFLLSLCCIPMNPSIQSTINADFVIDFINLAEANVFKNIFTSFILPSADGFLNLQDKKLALIGLSQMVNLTHFSLDLSSLMVPTIEQIAKNLLTLRGISKSHAKVADTEFMAPLNELDLESASFGSHFSRLASIPAPVFDPLPSIKNGDEEAIQFQVINELKKLANTGVFNQINAESQEILHTYLNK</sequence>
<name>A0A9P8AJB8_9ASCO</name>
<evidence type="ECO:0000256" key="1">
    <source>
        <dbReference type="ARBA" id="ARBA00004123"/>
    </source>
</evidence>
<accession>A0A9P8AJB8</accession>
<dbReference type="SMART" id="SM00913">
    <property type="entry name" value="IBN_N"/>
    <property type="match status" value="1"/>
</dbReference>
<keyword evidence="6" id="KW-0653">Protein transport</keyword>
<dbReference type="InterPro" id="IPR001494">
    <property type="entry name" value="Importin-beta_N"/>
</dbReference>
<keyword evidence="5" id="KW-0963">Cytoplasm</keyword>
<dbReference type="GO" id="GO:0031267">
    <property type="term" value="F:small GTPase binding"/>
    <property type="evidence" value="ECO:0007669"/>
    <property type="project" value="InterPro"/>
</dbReference>
<dbReference type="OrthoDB" id="3268246at2759"/>
<comment type="caution">
    <text evidence="9">The sequence shown here is derived from an EMBL/GenBank/DDBJ whole genome shotgun (WGS) entry which is preliminary data.</text>
</comment>
<dbReference type="PROSITE" id="PS50166">
    <property type="entry name" value="IMPORTIN_B_NT"/>
    <property type="match status" value="1"/>
</dbReference>
<dbReference type="RefSeq" id="XP_043050246.1">
    <property type="nucleotide sequence ID" value="XM_043195049.1"/>
</dbReference>